<dbReference type="RefSeq" id="WP_347437833.1">
    <property type="nucleotide sequence ID" value="NZ_CP089291.1"/>
</dbReference>
<evidence type="ECO:0000256" key="4">
    <source>
        <dbReference type="ARBA" id="ARBA00022519"/>
    </source>
</evidence>
<evidence type="ECO:0000313" key="12">
    <source>
        <dbReference type="EMBL" id="UOF91173.1"/>
    </source>
</evidence>
<comment type="similarity">
    <text evidence="9">Belongs to the binding-protein-dependent transport system permease family. LivHM subfamily.</text>
</comment>
<dbReference type="CDD" id="cd06582">
    <property type="entry name" value="TM_PBP1_LivH_like"/>
    <property type="match status" value="1"/>
</dbReference>
<keyword evidence="8 10" id="KW-0472">Membrane</keyword>
<dbReference type="Pfam" id="PF02653">
    <property type="entry name" value="BPD_transp_2"/>
    <property type="match status" value="1"/>
</dbReference>
<dbReference type="PANTHER" id="PTHR11795:SF371">
    <property type="entry name" value="HIGH-AFFINITY BRANCHED-CHAIN AMINO ACID TRANSPORT SYSTEM PERMEASE PROTEIN LIVH"/>
    <property type="match status" value="1"/>
</dbReference>
<evidence type="ECO:0000256" key="8">
    <source>
        <dbReference type="ARBA" id="ARBA00023136"/>
    </source>
</evidence>
<evidence type="ECO:0000313" key="11">
    <source>
        <dbReference type="EMBL" id="UOF91141.1"/>
    </source>
</evidence>
<feature type="transmembrane region" description="Helical" evidence="10">
    <location>
        <begin position="261"/>
        <end position="279"/>
    </location>
</feature>
<evidence type="ECO:0000256" key="1">
    <source>
        <dbReference type="ARBA" id="ARBA00004651"/>
    </source>
</evidence>
<evidence type="ECO:0000256" key="2">
    <source>
        <dbReference type="ARBA" id="ARBA00022448"/>
    </source>
</evidence>
<feature type="transmembrane region" description="Helical" evidence="10">
    <location>
        <begin position="6"/>
        <end position="29"/>
    </location>
</feature>
<keyword evidence="5 10" id="KW-0812">Transmembrane</keyword>
<feature type="transmembrane region" description="Helical" evidence="10">
    <location>
        <begin position="95"/>
        <end position="118"/>
    </location>
</feature>
<evidence type="ECO:0000256" key="10">
    <source>
        <dbReference type="SAM" id="Phobius"/>
    </source>
</evidence>
<keyword evidence="4" id="KW-0997">Cell inner membrane</keyword>
<evidence type="ECO:0000256" key="7">
    <source>
        <dbReference type="ARBA" id="ARBA00022989"/>
    </source>
</evidence>
<dbReference type="Proteomes" id="UP000830167">
    <property type="component" value="Chromosome"/>
</dbReference>
<keyword evidence="3" id="KW-1003">Cell membrane</keyword>
<reference evidence="11" key="1">
    <citation type="submission" date="2021-12" db="EMBL/GenBank/DDBJ databases">
        <title>Alicyclobacillaceae gen. nov., sp. nov., isolated from chalcocite enrichment system.</title>
        <authorList>
            <person name="Jiang Z."/>
        </authorList>
    </citation>
    <scope>NUCLEOTIDE SEQUENCE</scope>
    <source>
        <strain evidence="11">MYW30-H2</strain>
    </source>
</reference>
<sequence length="293" mass="30753">MNPHVTILLQSLIGGIGMGSIYALVALGYSMVYRSMGLVNFAHGNIFMVGAYIGTVFYVSMHTNFVLAFALALLLTAGLGMIVQKILRPLEKMDLIYMMLGTLGIGIVLQNLSIIIWGPDGIAVPFPINNTPWMVKGISIAPYTLVIVGVAALIVIALQLFLNRTKIGLAMRASAQERDMSLALGMNVGLMNGLTLAIGSALAACAGMLVGPVFYVSPDMSTSVGINGFAAAILGGFGSMPGAIVGGLVFGILEQLVATQVSAWSEVIAFVIFVVVLIFKPSGIVGERVVDKL</sequence>
<keyword evidence="13" id="KW-1185">Reference proteome</keyword>
<evidence type="ECO:0000256" key="5">
    <source>
        <dbReference type="ARBA" id="ARBA00022692"/>
    </source>
</evidence>
<evidence type="ECO:0000256" key="6">
    <source>
        <dbReference type="ARBA" id="ARBA00022970"/>
    </source>
</evidence>
<evidence type="ECO:0000256" key="9">
    <source>
        <dbReference type="ARBA" id="ARBA00037998"/>
    </source>
</evidence>
<proteinExistence type="inferred from homology"/>
<keyword evidence="2" id="KW-0813">Transport</keyword>
<organism evidence="11 13">
    <name type="scientific">Fodinisporobacter ferrooxydans</name>
    <dbReference type="NCBI Taxonomy" id="2901836"/>
    <lineage>
        <taxon>Bacteria</taxon>
        <taxon>Bacillati</taxon>
        <taxon>Bacillota</taxon>
        <taxon>Bacilli</taxon>
        <taxon>Bacillales</taxon>
        <taxon>Alicyclobacillaceae</taxon>
        <taxon>Fodinisporobacter</taxon>
    </lineage>
</organism>
<dbReference type="EMBL" id="CP089291">
    <property type="protein sequence ID" value="UOF91173.1"/>
    <property type="molecule type" value="Genomic_DNA"/>
</dbReference>
<feature type="transmembrane region" description="Helical" evidence="10">
    <location>
        <begin position="138"/>
        <end position="162"/>
    </location>
</feature>
<evidence type="ECO:0000256" key="3">
    <source>
        <dbReference type="ARBA" id="ARBA00022475"/>
    </source>
</evidence>
<feature type="transmembrane region" description="Helical" evidence="10">
    <location>
        <begin position="229"/>
        <end position="249"/>
    </location>
</feature>
<evidence type="ECO:0000313" key="13">
    <source>
        <dbReference type="Proteomes" id="UP000830167"/>
    </source>
</evidence>
<protein>
    <submittedName>
        <fullName evidence="11">Branched-chain amino acid ABC transporter permease</fullName>
    </submittedName>
</protein>
<dbReference type="EMBL" id="CP089291">
    <property type="protein sequence ID" value="UOF91141.1"/>
    <property type="molecule type" value="Genomic_DNA"/>
</dbReference>
<keyword evidence="7 10" id="KW-1133">Transmembrane helix</keyword>
<dbReference type="InterPro" id="IPR001851">
    <property type="entry name" value="ABC_transp_permease"/>
</dbReference>
<feature type="transmembrane region" description="Helical" evidence="10">
    <location>
        <begin position="182"/>
        <end position="209"/>
    </location>
</feature>
<dbReference type="InterPro" id="IPR052157">
    <property type="entry name" value="BCAA_transport_permease"/>
</dbReference>
<dbReference type="PANTHER" id="PTHR11795">
    <property type="entry name" value="BRANCHED-CHAIN AMINO ACID TRANSPORT SYSTEM PERMEASE PROTEIN LIVH"/>
    <property type="match status" value="1"/>
</dbReference>
<accession>A0ABY4CNL9</accession>
<feature type="transmembrane region" description="Helical" evidence="10">
    <location>
        <begin position="65"/>
        <end position="83"/>
    </location>
</feature>
<name>A0ABY4CNL9_9BACL</name>
<feature type="transmembrane region" description="Helical" evidence="10">
    <location>
        <begin position="41"/>
        <end position="59"/>
    </location>
</feature>
<keyword evidence="6" id="KW-0029">Amino-acid transport</keyword>
<gene>
    <name evidence="11" type="ORF">LSG31_02450</name>
    <name evidence="12" type="ORF">LSG31_02625</name>
</gene>
<comment type="subcellular location">
    <subcellularLocation>
        <location evidence="1">Cell membrane</location>
        <topology evidence="1">Multi-pass membrane protein</topology>
    </subcellularLocation>
</comment>